<keyword evidence="5" id="KW-0804">Transcription</keyword>
<dbReference type="CDD" id="cd00609">
    <property type="entry name" value="AAT_like"/>
    <property type="match status" value="1"/>
</dbReference>
<sequence>MENSKIDMVKDYIFNEVKAGRIKKGQRLPSCRELSAQLSINKITVNKAYNQLERDHRVYSIPRGGFYLVDSDETSTNKGNVVDFQNVRPDDKLIPYREFTHAINRAVDLHKNSLFGYETPEGLPSLRTTLKHQFEKDGVYTSDDKILITHGAQQAIALVLQAVFLNSKGKLLVEAPTYNLVLRMAKHLGISVVGIKRMADGYDYKEMERLFKSGEIAAFYVIPRHHNPMGYSLSERDKQKIADLTNKYQILVIEDDYLADLGSKKGFLPIHYYDIKKTTVYIRSFSKTFMPGIRLGAAIVPEAIRQEILDLKHVSDLNTSRIPQAALDIFIRSGMYQKHIKRVRKSYEAKLRKSAEIFKGLSPKGLYYHIPDHGIFIWLELPKDVYGLALEKKLLQVGIKVKEASEFFPEGWLTENQCHNIFIRLCISGVDYDGLDALTQLLSAIRPDEAPIF</sequence>
<evidence type="ECO:0000313" key="8">
    <source>
        <dbReference type="Proteomes" id="UP000465601"/>
    </source>
</evidence>
<dbReference type="Pfam" id="PF00155">
    <property type="entry name" value="Aminotran_1_2"/>
    <property type="match status" value="1"/>
</dbReference>
<dbReference type="PROSITE" id="PS50949">
    <property type="entry name" value="HTH_GNTR"/>
    <property type="match status" value="1"/>
</dbReference>
<dbReference type="PANTHER" id="PTHR46577:SF1">
    <property type="entry name" value="HTH-TYPE TRANSCRIPTIONAL REGULATORY PROTEIN GABR"/>
    <property type="match status" value="1"/>
</dbReference>
<dbReference type="InterPro" id="IPR015422">
    <property type="entry name" value="PyrdxlP-dep_Trfase_small"/>
</dbReference>
<dbReference type="InterPro" id="IPR000524">
    <property type="entry name" value="Tscrpt_reg_HTH_GntR"/>
</dbReference>
<dbReference type="CDD" id="cd07377">
    <property type="entry name" value="WHTH_GntR"/>
    <property type="match status" value="1"/>
</dbReference>
<dbReference type="GO" id="GO:0008483">
    <property type="term" value="F:transaminase activity"/>
    <property type="evidence" value="ECO:0007669"/>
    <property type="project" value="UniProtKB-KW"/>
</dbReference>
<dbReference type="SMART" id="SM00345">
    <property type="entry name" value="HTH_GNTR"/>
    <property type="match status" value="1"/>
</dbReference>
<gene>
    <name evidence="7" type="ORF">F8153_01900</name>
</gene>
<dbReference type="OrthoDB" id="163333at2"/>
<dbReference type="SUPFAM" id="SSF46785">
    <property type="entry name" value="Winged helix' DNA-binding domain"/>
    <property type="match status" value="1"/>
</dbReference>
<feature type="domain" description="HTH gntR-type" evidence="6">
    <location>
        <begin position="3"/>
        <end position="71"/>
    </location>
</feature>
<reference evidence="7 8" key="1">
    <citation type="submission" date="2019-10" db="EMBL/GenBank/DDBJ databases">
        <title>Alkaliphilus serpentinus sp. nov. and Alkaliphilus pronyensis sp. nov., two novel anaerobic alkaliphilic species isolated from the serpentinized-hosted hydrothermal field of the Prony Bay (New Caledonia).</title>
        <authorList>
            <person name="Postec A."/>
        </authorList>
    </citation>
    <scope>NUCLEOTIDE SEQUENCE [LARGE SCALE GENOMIC DNA]</scope>
    <source>
        <strain evidence="7 8">LacT</strain>
    </source>
</reference>
<dbReference type="Gene3D" id="3.40.640.10">
    <property type="entry name" value="Type I PLP-dependent aspartate aminotransferase-like (Major domain)"/>
    <property type="match status" value="1"/>
</dbReference>
<accession>A0A833M8G1</accession>
<dbReference type="AlphaFoldDB" id="A0A833M8G1"/>
<keyword evidence="4" id="KW-0238">DNA-binding</keyword>
<keyword evidence="2" id="KW-0663">Pyridoxal phosphate</keyword>
<keyword evidence="3" id="KW-0805">Transcription regulation</keyword>
<evidence type="ECO:0000259" key="6">
    <source>
        <dbReference type="PROSITE" id="PS50949"/>
    </source>
</evidence>
<proteinExistence type="inferred from homology"/>
<evidence type="ECO:0000256" key="1">
    <source>
        <dbReference type="ARBA" id="ARBA00005384"/>
    </source>
</evidence>
<dbReference type="RefSeq" id="WP_151864655.1">
    <property type="nucleotide sequence ID" value="NZ_WBZB01000006.1"/>
</dbReference>
<evidence type="ECO:0000256" key="2">
    <source>
        <dbReference type="ARBA" id="ARBA00022898"/>
    </source>
</evidence>
<dbReference type="GO" id="GO:0003700">
    <property type="term" value="F:DNA-binding transcription factor activity"/>
    <property type="evidence" value="ECO:0007669"/>
    <property type="project" value="InterPro"/>
</dbReference>
<dbReference type="GO" id="GO:0003677">
    <property type="term" value="F:DNA binding"/>
    <property type="evidence" value="ECO:0007669"/>
    <property type="project" value="UniProtKB-KW"/>
</dbReference>
<comment type="caution">
    <text evidence="7">The sequence shown here is derived from an EMBL/GenBank/DDBJ whole genome shotgun (WGS) entry which is preliminary data.</text>
</comment>
<dbReference type="InterPro" id="IPR036388">
    <property type="entry name" value="WH-like_DNA-bd_sf"/>
</dbReference>
<dbReference type="InterPro" id="IPR051446">
    <property type="entry name" value="HTH_trans_reg/aminotransferase"/>
</dbReference>
<dbReference type="InterPro" id="IPR036390">
    <property type="entry name" value="WH_DNA-bd_sf"/>
</dbReference>
<keyword evidence="7" id="KW-0032">Aminotransferase</keyword>
<name>A0A833M8G1_9FIRM</name>
<evidence type="ECO:0000313" key="7">
    <source>
        <dbReference type="EMBL" id="KAB3532843.1"/>
    </source>
</evidence>
<dbReference type="SUPFAM" id="SSF53383">
    <property type="entry name" value="PLP-dependent transferases"/>
    <property type="match status" value="1"/>
</dbReference>
<evidence type="ECO:0000256" key="3">
    <source>
        <dbReference type="ARBA" id="ARBA00023015"/>
    </source>
</evidence>
<dbReference type="Gene3D" id="3.90.1150.10">
    <property type="entry name" value="Aspartate Aminotransferase, domain 1"/>
    <property type="match status" value="1"/>
</dbReference>
<dbReference type="InterPro" id="IPR015421">
    <property type="entry name" value="PyrdxlP-dep_Trfase_major"/>
</dbReference>
<dbReference type="Gene3D" id="1.10.10.10">
    <property type="entry name" value="Winged helix-like DNA-binding domain superfamily/Winged helix DNA-binding domain"/>
    <property type="match status" value="1"/>
</dbReference>
<dbReference type="Proteomes" id="UP000465601">
    <property type="component" value="Unassembled WGS sequence"/>
</dbReference>
<dbReference type="PANTHER" id="PTHR46577">
    <property type="entry name" value="HTH-TYPE TRANSCRIPTIONAL REGULATORY PROTEIN GABR"/>
    <property type="match status" value="1"/>
</dbReference>
<evidence type="ECO:0000256" key="4">
    <source>
        <dbReference type="ARBA" id="ARBA00023125"/>
    </source>
</evidence>
<keyword evidence="7" id="KW-0808">Transferase</keyword>
<dbReference type="InterPro" id="IPR004839">
    <property type="entry name" value="Aminotransferase_I/II_large"/>
</dbReference>
<dbReference type="Pfam" id="PF00392">
    <property type="entry name" value="GntR"/>
    <property type="match status" value="1"/>
</dbReference>
<dbReference type="GO" id="GO:0030170">
    <property type="term" value="F:pyridoxal phosphate binding"/>
    <property type="evidence" value="ECO:0007669"/>
    <property type="project" value="InterPro"/>
</dbReference>
<comment type="similarity">
    <text evidence="1">In the C-terminal section; belongs to the class-I pyridoxal-phosphate-dependent aminotransferase family.</text>
</comment>
<organism evidence="7 8">
    <name type="scientific">Alkaliphilus serpentinus</name>
    <dbReference type="NCBI Taxonomy" id="1482731"/>
    <lineage>
        <taxon>Bacteria</taxon>
        <taxon>Bacillati</taxon>
        <taxon>Bacillota</taxon>
        <taxon>Clostridia</taxon>
        <taxon>Peptostreptococcales</taxon>
        <taxon>Natronincolaceae</taxon>
        <taxon>Alkaliphilus</taxon>
    </lineage>
</organism>
<evidence type="ECO:0000256" key="5">
    <source>
        <dbReference type="ARBA" id="ARBA00023163"/>
    </source>
</evidence>
<dbReference type="InterPro" id="IPR015424">
    <property type="entry name" value="PyrdxlP-dep_Trfase"/>
</dbReference>
<dbReference type="EMBL" id="WBZB01000006">
    <property type="protein sequence ID" value="KAB3532843.1"/>
    <property type="molecule type" value="Genomic_DNA"/>
</dbReference>
<keyword evidence="8" id="KW-1185">Reference proteome</keyword>
<protein>
    <submittedName>
        <fullName evidence="7">PLP-dependent aminotransferase family protein</fullName>
    </submittedName>
</protein>